<dbReference type="GO" id="GO:0009279">
    <property type="term" value="C:cell outer membrane"/>
    <property type="evidence" value="ECO:0007669"/>
    <property type="project" value="UniProtKB-SubCell"/>
</dbReference>
<protein>
    <submittedName>
        <fullName evidence="12">TonB-dependent receptor</fullName>
    </submittedName>
</protein>
<evidence type="ECO:0000256" key="4">
    <source>
        <dbReference type="ARBA" id="ARBA00022692"/>
    </source>
</evidence>
<keyword evidence="2" id="KW-0813">Transport</keyword>
<evidence type="ECO:0000256" key="9">
    <source>
        <dbReference type="SAM" id="SignalP"/>
    </source>
</evidence>
<keyword evidence="12" id="KW-0675">Receptor</keyword>
<dbReference type="GO" id="GO:0015344">
    <property type="term" value="F:siderophore uptake transmembrane transporter activity"/>
    <property type="evidence" value="ECO:0007669"/>
    <property type="project" value="TreeGrafter"/>
</dbReference>
<comment type="subcellular location">
    <subcellularLocation>
        <location evidence="1">Cell outer membrane</location>
        <topology evidence="1">Multi-pass membrane protein</topology>
    </subcellularLocation>
</comment>
<dbReference type="OrthoDB" id="99480at2"/>
<name>A0A502FYE0_9SPHN</name>
<dbReference type="Gene3D" id="2.170.130.10">
    <property type="entry name" value="TonB-dependent receptor, plug domain"/>
    <property type="match status" value="1"/>
</dbReference>
<feature type="signal peptide" evidence="9">
    <location>
        <begin position="1"/>
        <end position="26"/>
    </location>
</feature>
<comment type="caution">
    <text evidence="12">The sequence shown here is derived from an EMBL/GenBank/DDBJ whole genome shotgun (WGS) entry which is preliminary data.</text>
</comment>
<evidence type="ECO:0000256" key="8">
    <source>
        <dbReference type="RuleBase" id="RU003357"/>
    </source>
</evidence>
<keyword evidence="13" id="KW-1185">Reference proteome</keyword>
<keyword evidence="5 8" id="KW-0798">TonB box</keyword>
<dbReference type="PANTHER" id="PTHR30069">
    <property type="entry name" value="TONB-DEPENDENT OUTER MEMBRANE RECEPTOR"/>
    <property type="match status" value="1"/>
</dbReference>
<evidence type="ECO:0000256" key="2">
    <source>
        <dbReference type="ARBA" id="ARBA00022448"/>
    </source>
</evidence>
<evidence type="ECO:0000256" key="3">
    <source>
        <dbReference type="ARBA" id="ARBA00022452"/>
    </source>
</evidence>
<evidence type="ECO:0000259" key="10">
    <source>
        <dbReference type="Pfam" id="PF00593"/>
    </source>
</evidence>
<keyword evidence="3" id="KW-1134">Transmembrane beta strand</keyword>
<keyword evidence="4" id="KW-0812">Transmembrane</keyword>
<sequence length="748" mass="80820">MDLIGRALLLASVAGLYLLDPCPASAQSAAGGGDRAASPLIVDPATAVAGGPSAVDAPDPATPALQNTDIIVTASRLDLLGRAATASQGTITAKEVALRPIYRPGQLFESIPGLVVTIHSGEGKAQQYLIRGYNLDHGTDFASFVDDMPVNRPSNTHGQGYSDLNFLIPQIVSAIDYTKGPYYAGIGDFGSVASAHTRIANEIPNQARVTVGTDGYQELFGGGTVRLGDDRRLLAAIDLAYYDGPWKPAQDFKKVNATLRYSQGNATDGLSVTGMFYQSGGGLITDQPLRAVEGGLIDRFGTLDPSDHSESLRYSLSAHLDKPVGAGQLAVSLYAIHSTMTLWNNFTHYLYDPVNGDQASQSEDRNTFGGTAAYTFQSRFGTLQSETVVGLQARYDTAFVDRKHTRGRTTTLDYCNLQQDDGPILTYAAVNGYCTADRVHMLDIAPYVQNTLHWTPWLRTIVGLREEYYRASDVSFVTGTRGRGDQWLAQPKASVAVGPFAKTELYASYGRGFHSNDVRGVYGTVPAVGTPLASGSTPLLAQTTGFEIGIRSNIIPRLSLQLAVFQQDFDSELRYNADTGQDEAGAPSRRTGLEVSGQYHPFRWLELNADLAFAKPRYRTADLAAYGLAGPYIADAPNFIYSAGILVDKLGGWSGSLVWRRLGTHHLSDGDALPIDRGYSEWNLNIGYALPHGWQIGVGIFNLFNSRDAAADYYYTSRLPGEPSEGVAGFQQHPLEPRSARFSLTKTF</sequence>
<dbReference type="InterPro" id="IPR000531">
    <property type="entry name" value="Beta-barrel_TonB"/>
</dbReference>
<dbReference type="PANTHER" id="PTHR30069:SF36">
    <property type="entry name" value="BLL6948 PROTEIN"/>
    <property type="match status" value="1"/>
</dbReference>
<evidence type="ECO:0000313" key="13">
    <source>
        <dbReference type="Proteomes" id="UP000319931"/>
    </source>
</evidence>
<evidence type="ECO:0000259" key="11">
    <source>
        <dbReference type="Pfam" id="PF07715"/>
    </source>
</evidence>
<evidence type="ECO:0000256" key="7">
    <source>
        <dbReference type="ARBA" id="ARBA00023237"/>
    </source>
</evidence>
<dbReference type="InterPro" id="IPR012910">
    <property type="entry name" value="Plug_dom"/>
</dbReference>
<dbReference type="EMBL" id="RCZC01000002">
    <property type="protein sequence ID" value="TPG54272.1"/>
    <property type="molecule type" value="Genomic_DNA"/>
</dbReference>
<dbReference type="InterPro" id="IPR037066">
    <property type="entry name" value="Plug_dom_sf"/>
</dbReference>
<feature type="domain" description="TonB-dependent receptor-like beta-barrel" evidence="10">
    <location>
        <begin position="256"/>
        <end position="703"/>
    </location>
</feature>
<evidence type="ECO:0000256" key="6">
    <source>
        <dbReference type="ARBA" id="ARBA00023136"/>
    </source>
</evidence>
<evidence type="ECO:0000256" key="1">
    <source>
        <dbReference type="ARBA" id="ARBA00004571"/>
    </source>
</evidence>
<keyword evidence="9" id="KW-0732">Signal</keyword>
<gene>
    <name evidence="12" type="ORF">EAH76_06210</name>
</gene>
<evidence type="ECO:0000313" key="12">
    <source>
        <dbReference type="EMBL" id="TPG54272.1"/>
    </source>
</evidence>
<dbReference type="SUPFAM" id="SSF56935">
    <property type="entry name" value="Porins"/>
    <property type="match status" value="1"/>
</dbReference>
<accession>A0A502FYE0</accession>
<dbReference type="InterPro" id="IPR039426">
    <property type="entry name" value="TonB-dep_rcpt-like"/>
</dbReference>
<feature type="chain" id="PRO_5021251745" evidence="9">
    <location>
        <begin position="27"/>
        <end position="748"/>
    </location>
</feature>
<comment type="similarity">
    <text evidence="8">Belongs to the TonB-dependent receptor family.</text>
</comment>
<keyword evidence="7" id="KW-0998">Cell outer membrane</keyword>
<organism evidence="12 13">
    <name type="scientific">Sphingomonas glacialis</name>
    <dbReference type="NCBI Taxonomy" id="658225"/>
    <lineage>
        <taxon>Bacteria</taxon>
        <taxon>Pseudomonadati</taxon>
        <taxon>Pseudomonadota</taxon>
        <taxon>Alphaproteobacteria</taxon>
        <taxon>Sphingomonadales</taxon>
        <taxon>Sphingomonadaceae</taxon>
        <taxon>Sphingomonas</taxon>
    </lineage>
</organism>
<dbReference type="Proteomes" id="UP000319931">
    <property type="component" value="Unassembled WGS sequence"/>
</dbReference>
<dbReference type="Pfam" id="PF00593">
    <property type="entry name" value="TonB_dep_Rec_b-barrel"/>
    <property type="match status" value="1"/>
</dbReference>
<evidence type="ECO:0000256" key="5">
    <source>
        <dbReference type="ARBA" id="ARBA00023077"/>
    </source>
</evidence>
<dbReference type="Pfam" id="PF07715">
    <property type="entry name" value="Plug"/>
    <property type="match status" value="1"/>
</dbReference>
<dbReference type="InterPro" id="IPR036942">
    <property type="entry name" value="Beta-barrel_TonB_sf"/>
</dbReference>
<dbReference type="AlphaFoldDB" id="A0A502FYE0"/>
<dbReference type="GO" id="GO:0044718">
    <property type="term" value="P:siderophore transmembrane transport"/>
    <property type="evidence" value="ECO:0007669"/>
    <property type="project" value="TreeGrafter"/>
</dbReference>
<reference evidence="12 13" key="1">
    <citation type="journal article" date="2019" name="Environ. Microbiol.">
        <title>Species interactions and distinct microbial communities in high Arctic permafrost affected cryosols are associated with the CH4 and CO2 gas fluxes.</title>
        <authorList>
            <person name="Altshuler I."/>
            <person name="Hamel J."/>
            <person name="Turney S."/>
            <person name="Magnuson E."/>
            <person name="Levesque R."/>
            <person name="Greer C."/>
            <person name="Whyte L.G."/>
        </authorList>
    </citation>
    <scope>NUCLEOTIDE SEQUENCE [LARGE SCALE GENOMIC DNA]</scope>
    <source>
        <strain evidence="12 13">E6.1</strain>
    </source>
</reference>
<feature type="domain" description="TonB-dependent receptor plug" evidence="11">
    <location>
        <begin position="84"/>
        <end position="187"/>
    </location>
</feature>
<dbReference type="Gene3D" id="2.40.170.20">
    <property type="entry name" value="TonB-dependent receptor, beta-barrel domain"/>
    <property type="match status" value="1"/>
</dbReference>
<proteinExistence type="inferred from homology"/>
<keyword evidence="6 8" id="KW-0472">Membrane</keyword>